<gene>
    <name evidence="3" type="ORF">Tci_063879</name>
</gene>
<feature type="region of interest" description="Disordered" evidence="1">
    <location>
        <begin position="557"/>
        <end position="629"/>
    </location>
</feature>
<feature type="non-terminal residue" evidence="3">
    <location>
        <position position="1"/>
    </location>
</feature>
<proteinExistence type="predicted"/>
<dbReference type="AlphaFoldDB" id="A0A6L2P032"/>
<dbReference type="InterPro" id="IPR012337">
    <property type="entry name" value="RNaseH-like_sf"/>
</dbReference>
<dbReference type="InterPro" id="IPR036397">
    <property type="entry name" value="RNaseH_sf"/>
</dbReference>
<feature type="compositionally biased region" description="Low complexity" evidence="1">
    <location>
        <begin position="565"/>
        <end position="589"/>
    </location>
</feature>
<evidence type="ECO:0000256" key="1">
    <source>
        <dbReference type="SAM" id="MobiDB-lite"/>
    </source>
</evidence>
<evidence type="ECO:0000313" key="3">
    <source>
        <dbReference type="EMBL" id="GEU91901.1"/>
    </source>
</evidence>
<accession>A0A6L2P032</accession>
<feature type="compositionally biased region" description="Basic residues" evidence="1">
    <location>
        <begin position="610"/>
        <end position="620"/>
    </location>
</feature>
<dbReference type="SUPFAM" id="SSF56112">
    <property type="entry name" value="Protein kinase-like (PK-like)"/>
    <property type="match status" value="1"/>
</dbReference>
<dbReference type="Gene3D" id="1.10.510.10">
    <property type="entry name" value="Transferase(Phosphotransferase) domain 1"/>
    <property type="match status" value="1"/>
</dbReference>
<sequence>KGYMDQLHALGKSYDNDMAINLINRSLNKDFGDFVRNFNMNCVGKTVTELHVLLIDYEKGLKDKAPTPQGFKVERKLSYGEQYLQVGNGAQAAVEAIGVFDLVLPSGLVLKLNNCYYAPSIVRGVVSLSCLLDLGFNYTIASNGIYISLNGLFYFSDVFVNGLLESINDESFDKCESCISEKMTKKPFNNNIERAIDILGLIHTDVCGPLRHVSRKEVELQLGKKIKALHSDRGGEYLSQEFKDYLSKNGIVQHLTSPYTPQQNGVSERRNRTLLDMVDKIPYDIWHGKAPNLSYLKVWGCEAYVKCNSADKLHQRSVKYGNFLERDLISQKFSGRDNDLEDDHMDTLPSENTSKILVESESLGSPLELISVCKSERTTRAPNRLCLNIKVEDDEVGDLGEHANYKAAMLDPDKEKLHTFWELKSTEIDLVYGGKPLTELDVTSSCDASWQCDKDDMKSQTGYVFIVIGTFGYLDAEYFSPHRLTRKSDVYAFGVVLLEVLCGRLALDLHRTSSNTDWLDGPNTALEKDRPIMTKVLENLEFVLAWTLWSQQTATVTPHHPSHYPPSTSSLPHHNPTVAAPSPSNTTPPSKQPRHQPTPSPPRLSAQPYHHIHNSHHRPHHDPPVPPPLAAANSKGVCVRWSYLSPDVFVFGSAEIHRSVWL</sequence>
<dbReference type="InterPro" id="IPR011009">
    <property type="entry name" value="Kinase-like_dom_sf"/>
</dbReference>
<dbReference type="PROSITE" id="PS50994">
    <property type="entry name" value="INTEGRASE"/>
    <property type="match status" value="1"/>
</dbReference>
<evidence type="ECO:0000259" key="2">
    <source>
        <dbReference type="PROSITE" id="PS50994"/>
    </source>
</evidence>
<dbReference type="PANTHER" id="PTHR42648:SF27">
    <property type="entry name" value="RNA-DIRECTED DNA POLYMERASE"/>
    <property type="match status" value="1"/>
</dbReference>
<feature type="domain" description="Integrase catalytic" evidence="2">
    <location>
        <begin position="227"/>
        <end position="278"/>
    </location>
</feature>
<dbReference type="EMBL" id="BKCJ010010509">
    <property type="protein sequence ID" value="GEU91901.1"/>
    <property type="molecule type" value="Genomic_DNA"/>
</dbReference>
<dbReference type="PANTHER" id="PTHR42648">
    <property type="entry name" value="TRANSPOSASE, PUTATIVE-RELATED"/>
    <property type="match status" value="1"/>
</dbReference>
<dbReference type="GO" id="GO:0003676">
    <property type="term" value="F:nucleic acid binding"/>
    <property type="evidence" value="ECO:0007669"/>
    <property type="project" value="InterPro"/>
</dbReference>
<dbReference type="Gene3D" id="3.30.420.10">
    <property type="entry name" value="Ribonuclease H-like superfamily/Ribonuclease H"/>
    <property type="match status" value="1"/>
</dbReference>
<name>A0A6L2P032_TANCI</name>
<protein>
    <recommendedName>
        <fullName evidence="2">Integrase catalytic domain-containing protein</fullName>
    </recommendedName>
</protein>
<dbReference type="InterPro" id="IPR001584">
    <property type="entry name" value="Integrase_cat-core"/>
</dbReference>
<reference evidence="3" key="1">
    <citation type="journal article" date="2019" name="Sci. Rep.">
        <title>Draft genome of Tanacetum cinerariifolium, the natural source of mosquito coil.</title>
        <authorList>
            <person name="Yamashiro T."/>
            <person name="Shiraishi A."/>
            <person name="Satake H."/>
            <person name="Nakayama K."/>
        </authorList>
    </citation>
    <scope>NUCLEOTIDE SEQUENCE</scope>
</reference>
<dbReference type="GO" id="GO:0015074">
    <property type="term" value="P:DNA integration"/>
    <property type="evidence" value="ECO:0007669"/>
    <property type="project" value="InterPro"/>
</dbReference>
<organism evidence="3">
    <name type="scientific">Tanacetum cinerariifolium</name>
    <name type="common">Dalmatian daisy</name>
    <name type="synonym">Chrysanthemum cinerariifolium</name>
    <dbReference type="NCBI Taxonomy" id="118510"/>
    <lineage>
        <taxon>Eukaryota</taxon>
        <taxon>Viridiplantae</taxon>
        <taxon>Streptophyta</taxon>
        <taxon>Embryophyta</taxon>
        <taxon>Tracheophyta</taxon>
        <taxon>Spermatophyta</taxon>
        <taxon>Magnoliopsida</taxon>
        <taxon>eudicotyledons</taxon>
        <taxon>Gunneridae</taxon>
        <taxon>Pentapetalae</taxon>
        <taxon>asterids</taxon>
        <taxon>campanulids</taxon>
        <taxon>Asterales</taxon>
        <taxon>Asteraceae</taxon>
        <taxon>Asteroideae</taxon>
        <taxon>Anthemideae</taxon>
        <taxon>Anthemidinae</taxon>
        <taxon>Tanacetum</taxon>
    </lineage>
</organism>
<dbReference type="InterPro" id="IPR039537">
    <property type="entry name" value="Retrotran_Ty1/copia-like"/>
</dbReference>
<comment type="caution">
    <text evidence="3">The sequence shown here is derived from an EMBL/GenBank/DDBJ whole genome shotgun (WGS) entry which is preliminary data.</text>
</comment>
<dbReference type="SUPFAM" id="SSF53098">
    <property type="entry name" value="Ribonuclease H-like"/>
    <property type="match status" value="1"/>
</dbReference>